<feature type="transmembrane region" description="Helical" evidence="8">
    <location>
        <begin position="77"/>
        <end position="97"/>
    </location>
</feature>
<proteinExistence type="predicted"/>
<dbReference type="GO" id="GO:0046872">
    <property type="term" value="F:metal ion binding"/>
    <property type="evidence" value="ECO:0007669"/>
    <property type="project" value="UniProtKB-KW"/>
</dbReference>
<feature type="transmembrane region" description="Helical" evidence="8">
    <location>
        <begin position="221"/>
        <end position="240"/>
    </location>
</feature>
<comment type="subcellular location">
    <subcellularLocation>
        <location evidence="1">Cell membrane</location>
        <topology evidence="1">Multi-pass membrane protein</topology>
    </subcellularLocation>
</comment>
<feature type="transmembrane region" description="Helical" evidence="8">
    <location>
        <begin position="6"/>
        <end position="30"/>
    </location>
</feature>
<evidence type="ECO:0000256" key="1">
    <source>
        <dbReference type="ARBA" id="ARBA00004651"/>
    </source>
</evidence>
<comment type="cofactor">
    <cofactor evidence="7">
        <name>Mg(2+)</name>
        <dbReference type="ChEBI" id="CHEBI:18420"/>
    </cofactor>
</comment>
<evidence type="ECO:0000256" key="6">
    <source>
        <dbReference type="ARBA" id="ARBA00023136"/>
    </source>
</evidence>
<feature type="transmembrane region" description="Helical" evidence="8">
    <location>
        <begin position="142"/>
        <end position="166"/>
    </location>
</feature>
<evidence type="ECO:0000256" key="8">
    <source>
        <dbReference type="SAM" id="Phobius"/>
    </source>
</evidence>
<dbReference type="PANTHER" id="PTHR22926:SF3">
    <property type="entry name" value="UNDECAPRENYL-PHOSPHATE ALPHA-N-ACETYLGLUCOSAMINYL 1-PHOSPHATE TRANSFERASE"/>
    <property type="match status" value="1"/>
</dbReference>
<dbReference type="Proteomes" id="UP000198636">
    <property type="component" value="Unassembled WGS sequence"/>
</dbReference>
<feature type="transmembrane region" description="Helical" evidence="8">
    <location>
        <begin position="246"/>
        <end position="271"/>
    </location>
</feature>
<dbReference type="AlphaFoldDB" id="A0A1G5HNP5"/>
<evidence type="ECO:0000313" key="10">
    <source>
        <dbReference type="Proteomes" id="UP000198636"/>
    </source>
</evidence>
<keyword evidence="10" id="KW-1185">Reference proteome</keyword>
<keyword evidence="6 8" id="KW-0472">Membrane</keyword>
<dbReference type="GO" id="GO:0016780">
    <property type="term" value="F:phosphotransferase activity, for other substituted phosphate groups"/>
    <property type="evidence" value="ECO:0007669"/>
    <property type="project" value="InterPro"/>
</dbReference>
<gene>
    <name evidence="9" type="ORF">SAMN03080606_02037</name>
</gene>
<evidence type="ECO:0000256" key="2">
    <source>
        <dbReference type="ARBA" id="ARBA00022475"/>
    </source>
</evidence>
<evidence type="ECO:0000256" key="4">
    <source>
        <dbReference type="ARBA" id="ARBA00022692"/>
    </source>
</evidence>
<evidence type="ECO:0000256" key="5">
    <source>
        <dbReference type="ARBA" id="ARBA00022989"/>
    </source>
</evidence>
<evidence type="ECO:0000256" key="3">
    <source>
        <dbReference type="ARBA" id="ARBA00022679"/>
    </source>
</evidence>
<dbReference type="PANTHER" id="PTHR22926">
    <property type="entry name" value="PHOSPHO-N-ACETYLMURAMOYL-PENTAPEPTIDE-TRANSFERASE"/>
    <property type="match status" value="1"/>
</dbReference>
<dbReference type="GO" id="GO:0009103">
    <property type="term" value="P:lipopolysaccharide biosynthetic process"/>
    <property type="evidence" value="ECO:0007669"/>
    <property type="project" value="TreeGrafter"/>
</dbReference>
<keyword evidence="2" id="KW-1003">Cell membrane</keyword>
<dbReference type="STRING" id="1120976.SAMN03080606_02037"/>
<sequence length="329" mass="36389">MNIMLAENLFIGASLFIGAFIITSSSIFILKTYALKINFTDMPTKRKTHKIPTPLVGGIGMFIGFHTMYYIVEEIGYIKYFGIFISTSIILFVGLLDDWYKSKGKDMTALPKLILQVVAALIIYLSGIAFTGFKHPLTLEYVFLPSTIKLVVTILWILGVTTIINFSDGLDGLSGGLSAITTTVFFIVAIVKKESDAAIIAVILLGVIMGFLKYNKFPASVFAGDSGATFLGFLISVISLESAYKQVALLSLVVPIIALGVPFFDNIYVVFKRIRENRSVYIADSNQIHHRLVNKGLPPEHVVKYLYIVNLCFALSSIILFLTINFYSN</sequence>
<keyword evidence="4 8" id="KW-0812">Transmembrane</keyword>
<feature type="binding site" evidence="7">
    <location>
        <position position="225"/>
    </location>
    <ligand>
        <name>Mg(2+)</name>
        <dbReference type="ChEBI" id="CHEBI:18420"/>
    </ligand>
</feature>
<dbReference type="CDD" id="cd06853">
    <property type="entry name" value="GT_WecA_like"/>
    <property type="match status" value="1"/>
</dbReference>
<dbReference type="Pfam" id="PF00953">
    <property type="entry name" value="Glycos_transf_4"/>
    <property type="match status" value="1"/>
</dbReference>
<dbReference type="GO" id="GO:0044038">
    <property type="term" value="P:cell wall macromolecule biosynthetic process"/>
    <property type="evidence" value="ECO:0007669"/>
    <property type="project" value="TreeGrafter"/>
</dbReference>
<dbReference type="OrthoDB" id="9805475at2"/>
<keyword evidence="5 8" id="KW-1133">Transmembrane helix</keyword>
<feature type="transmembrane region" description="Helical" evidence="8">
    <location>
        <begin position="197"/>
        <end position="214"/>
    </location>
</feature>
<keyword evidence="7" id="KW-0479">Metal-binding</keyword>
<keyword evidence="7" id="KW-0460">Magnesium</keyword>
<feature type="transmembrane region" description="Helical" evidence="8">
    <location>
        <begin position="305"/>
        <end position="327"/>
    </location>
</feature>
<dbReference type="GO" id="GO:0071555">
    <property type="term" value="P:cell wall organization"/>
    <property type="evidence" value="ECO:0007669"/>
    <property type="project" value="TreeGrafter"/>
</dbReference>
<keyword evidence="3 9" id="KW-0808">Transferase</keyword>
<accession>A0A1G5HNP5</accession>
<feature type="transmembrane region" description="Helical" evidence="8">
    <location>
        <begin position="109"/>
        <end position="130"/>
    </location>
</feature>
<dbReference type="RefSeq" id="WP_091543010.1">
    <property type="nucleotide sequence ID" value="NZ_FMUS01000012.1"/>
</dbReference>
<feature type="transmembrane region" description="Helical" evidence="8">
    <location>
        <begin position="173"/>
        <end position="191"/>
    </location>
</feature>
<feature type="transmembrane region" description="Helical" evidence="8">
    <location>
        <begin position="51"/>
        <end position="71"/>
    </location>
</feature>
<evidence type="ECO:0000256" key="7">
    <source>
        <dbReference type="PIRSR" id="PIRSR600715-1"/>
    </source>
</evidence>
<name>A0A1G5HNP5_9FIRM</name>
<dbReference type="InterPro" id="IPR000715">
    <property type="entry name" value="Glycosyl_transferase_4"/>
</dbReference>
<organism evidence="9 10">
    <name type="scientific">Alkaliphilus peptidifermentans DSM 18978</name>
    <dbReference type="NCBI Taxonomy" id="1120976"/>
    <lineage>
        <taxon>Bacteria</taxon>
        <taxon>Bacillati</taxon>
        <taxon>Bacillota</taxon>
        <taxon>Clostridia</taxon>
        <taxon>Peptostreptococcales</taxon>
        <taxon>Natronincolaceae</taxon>
        <taxon>Alkaliphilus</taxon>
    </lineage>
</organism>
<feature type="binding site" evidence="7">
    <location>
        <position position="165"/>
    </location>
    <ligand>
        <name>Mg(2+)</name>
        <dbReference type="ChEBI" id="CHEBI:18420"/>
    </ligand>
</feature>
<protein>
    <submittedName>
        <fullName evidence="9">UDP-N-acetylmuramyl pentapeptide phosphotransferase/UDP-N-acetylglucosamine-1-phosphate transferase</fullName>
    </submittedName>
</protein>
<dbReference type="GO" id="GO:0005886">
    <property type="term" value="C:plasma membrane"/>
    <property type="evidence" value="ECO:0007669"/>
    <property type="project" value="UniProtKB-SubCell"/>
</dbReference>
<evidence type="ECO:0000313" key="9">
    <source>
        <dbReference type="EMBL" id="SCY64658.1"/>
    </source>
</evidence>
<dbReference type="EMBL" id="FMUS01000012">
    <property type="protein sequence ID" value="SCY64658.1"/>
    <property type="molecule type" value="Genomic_DNA"/>
</dbReference>
<reference evidence="9 10" key="1">
    <citation type="submission" date="2016-10" db="EMBL/GenBank/DDBJ databases">
        <authorList>
            <person name="de Groot N.N."/>
        </authorList>
    </citation>
    <scope>NUCLEOTIDE SEQUENCE [LARGE SCALE GENOMIC DNA]</scope>
    <source>
        <strain evidence="9 10">DSM 18978</strain>
    </source>
</reference>